<dbReference type="Pfam" id="PF08681">
    <property type="entry name" value="TacA1"/>
    <property type="match status" value="1"/>
</dbReference>
<dbReference type="RefSeq" id="WP_162666238.1">
    <property type="nucleotide sequence ID" value="NZ_LR593886.1"/>
</dbReference>
<reference evidence="2 3" key="1">
    <citation type="submission" date="2019-05" db="EMBL/GenBank/DDBJ databases">
        <authorList>
            <consortium name="Science for Life Laboratories"/>
        </authorList>
    </citation>
    <scope>NUCLEOTIDE SEQUENCE [LARGE SCALE GENOMIC DNA]</scope>
    <source>
        <strain evidence="2">Soil9</strain>
    </source>
</reference>
<dbReference type="AlphaFoldDB" id="A0A6P2CQA4"/>
<dbReference type="KEGG" id="gms:SOIL9_65060"/>
<evidence type="ECO:0000313" key="2">
    <source>
        <dbReference type="EMBL" id="VTR91208.1"/>
    </source>
</evidence>
<dbReference type="InterPro" id="IPR014795">
    <property type="entry name" value="TacA_1-like"/>
</dbReference>
<sequence length="69" mass="7423">MAPQLQAPIGEGIETCFALALASGIMLSQVDWVKLLEVLDAPPAPTDELKALFAEDWPKGNNKPFTLAE</sequence>
<organism evidence="2 3">
    <name type="scientific">Gemmata massiliana</name>
    <dbReference type="NCBI Taxonomy" id="1210884"/>
    <lineage>
        <taxon>Bacteria</taxon>
        <taxon>Pseudomonadati</taxon>
        <taxon>Planctomycetota</taxon>
        <taxon>Planctomycetia</taxon>
        <taxon>Gemmatales</taxon>
        <taxon>Gemmataceae</taxon>
        <taxon>Gemmata</taxon>
    </lineage>
</organism>
<gene>
    <name evidence="2" type="ORF">SOIL9_65060</name>
</gene>
<dbReference type="Proteomes" id="UP000464178">
    <property type="component" value="Chromosome"/>
</dbReference>
<name>A0A6P2CQA4_9BACT</name>
<dbReference type="EMBL" id="LR593886">
    <property type="protein sequence ID" value="VTR91208.1"/>
    <property type="molecule type" value="Genomic_DNA"/>
</dbReference>
<evidence type="ECO:0000256" key="1">
    <source>
        <dbReference type="ARBA" id="ARBA00022649"/>
    </source>
</evidence>
<keyword evidence="1" id="KW-1277">Toxin-antitoxin system</keyword>
<evidence type="ECO:0000313" key="3">
    <source>
        <dbReference type="Proteomes" id="UP000464178"/>
    </source>
</evidence>
<keyword evidence="3" id="KW-1185">Reference proteome</keyword>
<accession>A0A6P2CQA4</accession>
<proteinExistence type="predicted"/>
<protein>
    <submittedName>
        <fullName evidence="2">: DUF1778</fullName>
    </submittedName>
</protein>